<evidence type="ECO:0000313" key="2">
    <source>
        <dbReference type="EMBL" id="CAK9068317.1"/>
    </source>
</evidence>
<reference evidence="2 4" key="1">
    <citation type="submission" date="2024-02" db="EMBL/GenBank/DDBJ databases">
        <authorList>
            <person name="Chen Y."/>
            <person name="Shah S."/>
            <person name="Dougan E. K."/>
            <person name="Thang M."/>
            <person name="Chan C."/>
        </authorList>
    </citation>
    <scope>NUCLEOTIDE SEQUENCE [LARGE SCALE GENOMIC DNA]</scope>
</reference>
<keyword evidence="1" id="KW-0732">Signal</keyword>
<dbReference type="EMBL" id="CAXAMM010031557">
    <property type="protein sequence ID" value="CAK9068317.1"/>
    <property type="molecule type" value="Genomic_DNA"/>
</dbReference>
<proteinExistence type="predicted"/>
<evidence type="ECO:0000313" key="3">
    <source>
        <dbReference type="EMBL" id="CAK9068497.1"/>
    </source>
</evidence>
<gene>
    <name evidence="2" type="ORF">SCF082_LOCUS34425</name>
    <name evidence="3" type="ORF">SCF082_LOCUS34481</name>
</gene>
<evidence type="ECO:0000256" key="1">
    <source>
        <dbReference type="SAM" id="SignalP"/>
    </source>
</evidence>
<dbReference type="Proteomes" id="UP001642464">
    <property type="component" value="Unassembled WGS sequence"/>
</dbReference>
<organism evidence="2 4">
    <name type="scientific">Durusdinium trenchii</name>
    <dbReference type="NCBI Taxonomy" id="1381693"/>
    <lineage>
        <taxon>Eukaryota</taxon>
        <taxon>Sar</taxon>
        <taxon>Alveolata</taxon>
        <taxon>Dinophyceae</taxon>
        <taxon>Suessiales</taxon>
        <taxon>Symbiodiniaceae</taxon>
        <taxon>Durusdinium</taxon>
    </lineage>
</organism>
<protein>
    <submittedName>
        <fullName evidence="2">Rhamnose biosynthetic enzyme 1</fullName>
    </submittedName>
</protein>
<feature type="chain" id="PRO_5045029395" evidence="1">
    <location>
        <begin position="18"/>
        <end position="298"/>
    </location>
</feature>
<name>A0ABP0NYN3_9DINO</name>
<dbReference type="EMBL" id="CAXAMM010031668">
    <property type="protein sequence ID" value="CAK9068497.1"/>
    <property type="molecule type" value="Genomic_DNA"/>
</dbReference>
<sequence length="298" mass="33523">MAWLLLAEAVASPALDAATTSDEADWFFAFRHWGYLSAFCQKYDKTDGLRQYHCLDIFSFSQRVCKTASRKGYQAIAYDIKSNPSFDVTTRDGFILLVKIGLQSLENALLMLAPPCSLFVGISVGTHKRSETNLEGDTSLFSVRLSNLILRNTVTFLLLMAYFRPSLKVVIEQPKSSWMFKQSPVKEVLHRWNLHKHLTYLGFFGAPILKGTHLLSNICLQPLVRKATKEAKERHARQVAKTNSKKLAAGKRVPIFWVRGPNGKFHGGPDLSGTSLYPQRFVTALIKCWEESIPAIPS</sequence>
<evidence type="ECO:0000313" key="4">
    <source>
        <dbReference type="Proteomes" id="UP001642464"/>
    </source>
</evidence>
<keyword evidence="4" id="KW-1185">Reference proteome</keyword>
<comment type="caution">
    <text evidence="2">The sequence shown here is derived from an EMBL/GenBank/DDBJ whole genome shotgun (WGS) entry which is preliminary data.</text>
</comment>
<accession>A0ABP0NYN3</accession>
<feature type="signal peptide" evidence="1">
    <location>
        <begin position="1"/>
        <end position="17"/>
    </location>
</feature>